<feature type="compositionally biased region" description="Low complexity" evidence="1">
    <location>
        <begin position="22"/>
        <end position="43"/>
    </location>
</feature>
<dbReference type="AlphaFoldDB" id="A0A836KT13"/>
<dbReference type="InterPro" id="IPR057317">
    <property type="entry name" value="PH-like_tryp"/>
</dbReference>
<reference evidence="3 4" key="1">
    <citation type="submission" date="2021-02" db="EMBL/GenBank/DDBJ databases">
        <title>Leishmania (Mundinia) enrietti genome sequencing and assembly.</title>
        <authorList>
            <person name="Almutairi H."/>
            <person name="Gatherer D."/>
        </authorList>
    </citation>
    <scope>NUCLEOTIDE SEQUENCE [LARGE SCALE GENOMIC DNA]</scope>
    <source>
        <strain evidence="3">CUR178</strain>
    </source>
</reference>
<proteinExistence type="predicted"/>
<comment type="caution">
    <text evidence="3">The sequence shown here is derived from an EMBL/GenBank/DDBJ whole genome shotgun (WGS) entry which is preliminary data.</text>
</comment>
<accession>A0A836KT13</accession>
<feature type="region of interest" description="Disordered" evidence="1">
    <location>
        <begin position="89"/>
        <end position="124"/>
    </location>
</feature>
<dbReference type="EMBL" id="JAFHKP010000006">
    <property type="protein sequence ID" value="KAG5485856.1"/>
    <property type="molecule type" value="Genomic_DNA"/>
</dbReference>
<feature type="region of interest" description="Disordered" evidence="1">
    <location>
        <begin position="1"/>
        <end position="60"/>
    </location>
</feature>
<dbReference type="RefSeq" id="XP_067695581.1">
    <property type="nucleotide sequence ID" value="XM_067839091.1"/>
</dbReference>
<feature type="region of interest" description="Disordered" evidence="1">
    <location>
        <begin position="138"/>
        <end position="187"/>
    </location>
</feature>
<dbReference type="KEGG" id="lenr:94174601"/>
<sequence>MAPRTGPRVKVISPNSETANMSRSVSVASSAYSGGHTTSGTTSILRSGFRRGEPQRGDDEMAYSGVATTTGIAPQSRRAALRTIGVNTLHETGSTPDKRAPYDRVPSSVRTTADGSSDMGSKGARTCRSLPNFFEEAALTNGSGTERRERLPHMSVSRSHSRSYHTDVSALEQRQQPPSRRRAEDEEAVRRAMAVLEHAGGAVLRRPFSGGVDTSDRSRAGTSALVAKTSSLPAQHQPQRRGLCLPPTIPITAHARLHRSADSDYSGNHGSTGSTVSSYKRARSWTEPPPPAQAALQQTTSASRSLLRGMQPVTESATQRPAMPRVCPGMFAGLSAIEVDERLFTDADALYTRDAFNAFAGSSVGATTATAASSGGGVPQQRYCVRPLWSLVGTFKTSLSGLVTVDCTQECLRWSQRNPKGGQQTIRVPLTSLLDVFTTKVMQEDDCIEERQFTVVARTSTRPSQVVFGFATVKEANHLRNVLKRR</sequence>
<organism evidence="3 4">
    <name type="scientific">Leishmania enriettii</name>
    <dbReference type="NCBI Taxonomy" id="5663"/>
    <lineage>
        <taxon>Eukaryota</taxon>
        <taxon>Discoba</taxon>
        <taxon>Euglenozoa</taxon>
        <taxon>Kinetoplastea</taxon>
        <taxon>Metakinetoplastina</taxon>
        <taxon>Trypanosomatida</taxon>
        <taxon>Trypanosomatidae</taxon>
        <taxon>Leishmaniinae</taxon>
        <taxon>Leishmania</taxon>
    </lineage>
</organism>
<gene>
    <name evidence="3" type="ORF">CUR178_07449</name>
</gene>
<dbReference type="OrthoDB" id="252791at2759"/>
<evidence type="ECO:0000259" key="2">
    <source>
        <dbReference type="Pfam" id="PF23732"/>
    </source>
</evidence>
<protein>
    <recommendedName>
        <fullName evidence="2">PH-like domain-containing protein</fullName>
    </recommendedName>
</protein>
<keyword evidence="4" id="KW-1185">Reference proteome</keyword>
<dbReference type="Proteomes" id="UP000674179">
    <property type="component" value="Chromosome 6"/>
</dbReference>
<feature type="compositionally biased region" description="Polar residues" evidence="1">
    <location>
        <begin position="108"/>
        <end position="119"/>
    </location>
</feature>
<evidence type="ECO:0000256" key="1">
    <source>
        <dbReference type="SAM" id="MobiDB-lite"/>
    </source>
</evidence>
<dbReference type="Pfam" id="PF23732">
    <property type="entry name" value="PH_22"/>
    <property type="match status" value="1"/>
</dbReference>
<feature type="domain" description="PH-like" evidence="2">
    <location>
        <begin position="384"/>
        <end position="484"/>
    </location>
</feature>
<feature type="compositionally biased region" description="Polar residues" evidence="1">
    <location>
        <begin position="263"/>
        <end position="278"/>
    </location>
</feature>
<name>A0A836KT13_LEIEN</name>
<feature type="region of interest" description="Disordered" evidence="1">
    <location>
        <begin position="260"/>
        <end position="303"/>
    </location>
</feature>
<evidence type="ECO:0000313" key="3">
    <source>
        <dbReference type="EMBL" id="KAG5485856.1"/>
    </source>
</evidence>
<evidence type="ECO:0000313" key="4">
    <source>
        <dbReference type="Proteomes" id="UP000674179"/>
    </source>
</evidence>
<feature type="compositionally biased region" description="Basic and acidic residues" evidence="1">
    <location>
        <begin position="50"/>
        <end position="59"/>
    </location>
</feature>
<dbReference type="GeneID" id="94174601"/>